<evidence type="ECO:0000256" key="6">
    <source>
        <dbReference type="ARBA" id="ARBA00023136"/>
    </source>
</evidence>
<comment type="subcellular location">
    <subcellularLocation>
        <location evidence="1">Cell membrane</location>
        <topology evidence="1">Multi-pass membrane protein</topology>
    </subcellularLocation>
</comment>
<protein>
    <submittedName>
        <fullName evidence="7">DoxX family protein</fullName>
    </submittedName>
</protein>
<dbReference type="RefSeq" id="WP_231011814.1">
    <property type="nucleotide sequence ID" value="NZ_BAAAEW010000023.1"/>
</dbReference>
<dbReference type="PANTHER" id="PTHR33452">
    <property type="entry name" value="OXIDOREDUCTASE CATD-RELATED"/>
    <property type="match status" value="1"/>
</dbReference>
<dbReference type="InterPro" id="IPR032808">
    <property type="entry name" value="DoxX"/>
</dbReference>
<evidence type="ECO:0000313" key="8">
    <source>
        <dbReference type="Proteomes" id="UP001500279"/>
    </source>
</evidence>
<dbReference type="InterPro" id="IPR051907">
    <property type="entry name" value="DoxX-like_oxidoreductase"/>
</dbReference>
<evidence type="ECO:0000256" key="4">
    <source>
        <dbReference type="ARBA" id="ARBA00022692"/>
    </source>
</evidence>
<dbReference type="PANTHER" id="PTHR33452:SF1">
    <property type="entry name" value="INNER MEMBRANE PROTEIN YPHA-RELATED"/>
    <property type="match status" value="1"/>
</dbReference>
<keyword evidence="3" id="KW-1003">Cell membrane</keyword>
<proteinExistence type="inferred from homology"/>
<dbReference type="Pfam" id="PF07681">
    <property type="entry name" value="DoxX"/>
    <property type="match status" value="1"/>
</dbReference>
<evidence type="ECO:0000256" key="1">
    <source>
        <dbReference type="ARBA" id="ARBA00004651"/>
    </source>
</evidence>
<reference evidence="7 8" key="1">
    <citation type="journal article" date="2019" name="Int. J. Syst. Evol. Microbiol.">
        <title>The Global Catalogue of Microorganisms (GCM) 10K type strain sequencing project: providing services to taxonomists for standard genome sequencing and annotation.</title>
        <authorList>
            <consortium name="The Broad Institute Genomics Platform"/>
            <consortium name="The Broad Institute Genome Sequencing Center for Infectious Disease"/>
            <person name="Wu L."/>
            <person name="Ma J."/>
        </authorList>
    </citation>
    <scope>NUCLEOTIDE SEQUENCE [LARGE SCALE GENOMIC DNA]</scope>
    <source>
        <strain evidence="7 8">JCM 15503</strain>
    </source>
</reference>
<sequence>MIKPLQTPVMPMAPMGNTRRSPLPAFVTPAWAAVERSLQALQPLAQLAARVYVAKVFFLSGLTKIRDWDTTLALFQDEYHVPLLPPEVAAYAGTCGELGLPVLLVLGLAGRFTAAGLSVVNVMAVLSLAEITAPALQQHQFWGTLLVALLLWGPGKWSVDAWLKPRLLPNN</sequence>
<dbReference type="EMBL" id="BAAAEW010000023">
    <property type="protein sequence ID" value="GAA0756494.1"/>
    <property type="molecule type" value="Genomic_DNA"/>
</dbReference>
<evidence type="ECO:0000256" key="3">
    <source>
        <dbReference type="ARBA" id="ARBA00022475"/>
    </source>
</evidence>
<evidence type="ECO:0000313" key="7">
    <source>
        <dbReference type="EMBL" id="GAA0756494.1"/>
    </source>
</evidence>
<keyword evidence="5" id="KW-1133">Transmembrane helix</keyword>
<keyword evidence="6" id="KW-0472">Membrane</keyword>
<accession>A0ABN1K6T1</accession>
<keyword evidence="8" id="KW-1185">Reference proteome</keyword>
<evidence type="ECO:0000256" key="5">
    <source>
        <dbReference type="ARBA" id="ARBA00022989"/>
    </source>
</evidence>
<comment type="similarity">
    <text evidence="2">Belongs to the DoxX family.</text>
</comment>
<organism evidence="7 8">
    <name type="scientific">Ideonella azotifigens</name>
    <dbReference type="NCBI Taxonomy" id="513160"/>
    <lineage>
        <taxon>Bacteria</taxon>
        <taxon>Pseudomonadati</taxon>
        <taxon>Pseudomonadota</taxon>
        <taxon>Betaproteobacteria</taxon>
        <taxon>Burkholderiales</taxon>
        <taxon>Sphaerotilaceae</taxon>
        <taxon>Ideonella</taxon>
    </lineage>
</organism>
<keyword evidence="4" id="KW-0812">Transmembrane</keyword>
<gene>
    <name evidence="7" type="ORF">GCM10009107_34990</name>
</gene>
<comment type="caution">
    <text evidence="7">The sequence shown here is derived from an EMBL/GenBank/DDBJ whole genome shotgun (WGS) entry which is preliminary data.</text>
</comment>
<evidence type="ECO:0000256" key="2">
    <source>
        <dbReference type="ARBA" id="ARBA00006679"/>
    </source>
</evidence>
<name>A0ABN1K6T1_9BURK</name>
<dbReference type="Proteomes" id="UP001500279">
    <property type="component" value="Unassembled WGS sequence"/>
</dbReference>